<keyword evidence="9" id="KW-1185">Reference proteome</keyword>
<proteinExistence type="inferred from homology"/>
<comment type="subcellular location">
    <subcellularLocation>
        <location evidence="5">Secreted</location>
    </subcellularLocation>
    <subcellularLocation>
        <location evidence="5">Bacterial flagellum</location>
    </subcellularLocation>
</comment>
<evidence type="ECO:0000259" key="6">
    <source>
        <dbReference type="Pfam" id="PF02465"/>
    </source>
</evidence>
<dbReference type="GO" id="GO:0071973">
    <property type="term" value="P:bacterial-type flagellum-dependent cell motility"/>
    <property type="evidence" value="ECO:0007669"/>
    <property type="project" value="TreeGrafter"/>
</dbReference>
<evidence type="ECO:0000256" key="2">
    <source>
        <dbReference type="ARBA" id="ARBA00011255"/>
    </source>
</evidence>
<feature type="domain" description="Flagellar hook-associated protein 2 C-terminal" evidence="7">
    <location>
        <begin position="236"/>
        <end position="474"/>
    </location>
</feature>
<keyword evidence="4 5" id="KW-0975">Bacterial flagellum</keyword>
<dbReference type="PANTHER" id="PTHR30288:SF0">
    <property type="entry name" value="FLAGELLAR HOOK-ASSOCIATED PROTEIN 2"/>
    <property type="match status" value="1"/>
</dbReference>
<evidence type="ECO:0000256" key="4">
    <source>
        <dbReference type="ARBA" id="ARBA00023143"/>
    </source>
</evidence>
<protein>
    <recommendedName>
        <fullName evidence="5">Flagellar hook-associated protein 2</fullName>
        <shortName evidence="5">HAP2</shortName>
    </recommendedName>
    <alternativeName>
        <fullName evidence="5">Flagellar cap protein</fullName>
    </alternativeName>
</protein>
<comment type="subunit">
    <text evidence="2 5">Homopentamer.</text>
</comment>
<dbReference type="GO" id="GO:0007155">
    <property type="term" value="P:cell adhesion"/>
    <property type="evidence" value="ECO:0007669"/>
    <property type="project" value="InterPro"/>
</dbReference>
<organism evidence="8 9">
    <name type="scientific">Actinoplanes octamycinicus</name>
    <dbReference type="NCBI Taxonomy" id="135948"/>
    <lineage>
        <taxon>Bacteria</taxon>
        <taxon>Bacillati</taxon>
        <taxon>Actinomycetota</taxon>
        <taxon>Actinomycetes</taxon>
        <taxon>Micromonosporales</taxon>
        <taxon>Micromonosporaceae</taxon>
        <taxon>Actinoplanes</taxon>
    </lineage>
</organism>
<dbReference type="AlphaFoldDB" id="A0A7W7GSS6"/>
<sequence length="488" mass="51141">MTSSVDGLVSGLSTSSLIGQLMQVEAAPQTKLKTKVKTAETAVASYQSVNSKLKAFKAAADDVSKLSTWRSTKATSNSSSVTASTTTGLVNTAGSVTFDVKSVARAQTTTIKLPTNTTSDSNNDGKLEKTPVNLGASVTVTMGKYDENGNFTPATPAKSVTLDLTKGSSAQDIAGKVNSAGLDVRAFVVNTSDTEGILQFTGSKTGEDFGFQVTGLEGLGLDTNGNAGASPASTYAKNATLQVGGEGEAGYTVSSATNTFSGLIPGVTVNVTKEETGVTVSAATDISGITAKIQSMVDAMNATLTEVKDQTAYDSSTKKGSPLTGDFMVRQMTQSILGMVSVGMAKYPNPRYDKDLPVDETTNPKELTFPEQSLNKLGIQLSRDGLLTFNATDFTNAYNENPSRIQEVTQAVATNFSALADKQSKSVTAVITGRKNEIDSINDQISNWDTRLASRREALQRQYAAMETALGNMKNQSSWLAGQIASLG</sequence>
<dbReference type="InterPro" id="IPR003481">
    <property type="entry name" value="FliD_N"/>
</dbReference>
<keyword evidence="3" id="KW-0175">Coiled coil</keyword>
<comment type="caution">
    <text evidence="8">The sequence shown here is derived from an EMBL/GenBank/DDBJ whole genome shotgun (WGS) entry which is preliminary data.</text>
</comment>
<feature type="domain" description="Flagellar hook-associated protein 2 N-terminal" evidence="6">
    <location>
        <begin position="10"/>
        <end position="107"/>
    </location>
</feature>
<dbReference type="InterPro" id="IPR040026">
    <property type="entry name" value="FliD"/>
</dbReference>
<dbReference type="GO" id="GO:0005576">
    <property type="term" value="C:extracellular region"/>
    <property type="evidence" value="ECO:0007669"/>
    <property type="project" value="UniProtKB-SubCell"/>
</dbReference>
<dbReference type="Proteomes" id="UP000546162">
    <property type="component" value="Unassembled WGS sequence"/>
</dbReference>
<dbReference type="GO" id="GO:0009424">
    <property type="term" value="C:bacterial-type flagellum hook"/>
    <property type="evidence" value="ECO:0007669"/>
    <property type="project" value="UniProtKB-UniRule"/>
</dbReference>
<dbReference type="EMBL" id="JACHNB010000001">
    <property type="protein sequence ID" value="MBB4737631.1"/>
    <property type="molecule type" value="Genomic_DNA"/>
</dbReference>
<gene>
    <name evidence="8" type="ORF">BJY16_001090</name>
</gene>
<evidence type="ECO:0000259" key="7">
    <source>
        <dbReference type="Pfam" id="PF07195"/>
    </source>
</evidence>
<comment type="similarity">
    <text evidence="1 5">Belongs to the FliD family.</text>
</comment>
<dbReference type="GO" id="GO:0009421">
    <property type="term" value="C:bacterial-type flagellum filament cap"/>
    <property type="evidence" value="ECO:0007669"/>
    <property type="project" value="InterPro"/>
</dbReference>
<keyword evidence="5" id="KW-0964">Secreted</keyword>
<keyword evidence="8" id="KW-0282">Flagellum</keyword>
<comment type="function">
    <text evidence="5">Required for morphogenesis and for the elongation of the flagellar filament by facilitating polymerization of the flagellin monomers at the tip of growing filament. Forms a capping structure, which prevents flagellin subunits (transported through the central channel of the flagellum) from leaking out without polymerization at the distal end.</text>
</comment>
<dbReference type="PANTHER" id="PTHR30288">
    <property type="entry name" value="FLAGELLAR CAP/ASSEMBLY PROTEIN FLID"/>
    <property type="match status" value="1"/>
</dbReference>
<evidence type="ECO:0000256" key="5">
    <source>
        <dbReference type="RuleBase" id="RU362066"/>
    </source>
</evidence>
<evidence type="ECO:0000256" key="3">
    <source>
        <dbReference type="ARBA" id="ARBA00023054"/>
    </source>
</evidence>
<dbReference type="Pfam" id="PF07195">
    <property type="entry name" value="FliD_C"/>
    <property type="match status" value="1"/>
</dbReference>
<evidence type="ECO:0000313" key="9">
    <source>
        <dbReference type="Proteomes" id="UP000546162"/>
    </source>
</evidence>
<dbReference type="InterPro" id="IPR010809">
    <property type="entry name" value="FliD_C"/>
</dbReference>
<keyword evidence="8" id="KW-0969">Cilium</keyword>
<name>A0A7W7GSS6_9ACTN</name>
<evidence type="ECO:0000256" key="1">
    <source>
        <dbReference type="ARBA" id="ARBA00009764"/>
    </source>
</evidence>
<evidence type="ECO:0000313" key="8">
    <source>
        <dbReference type="EMBL" id="MBB4737631.1"/>
    </source>
</evidence>
<dbReference type="RefSeq" id="WP_185038020.1">
    <property type="nucleotide sequence ID" value="NZ_BAABFG010000005.1"/>
</dbReference>
<reference evidence="8 9" key="1">
    <citation type="submission" date="2020-08" db="EMBL/GenBank/DDBJ databases">
        <title>Sequencing the genomes of 1000 actinobacteria strains.</title>
        <authorList>
            <person name="Klenk H.-P."/>
        </authorList>
    </citation>
    <scope>NUCLEOTIDE SEQUENCE [LARGE SCALE GENOMIC DNA]</scope>
    <source>
        <strain evidence="8 9">DSM 45809</strain>
    </source>
</reference>
<keyword evidence="8" id="KW-0966">Cell projection</keyword>
<dbReference type="Pfam" id="PF02465">
    <property type="entry name" value="FliD_N"/>
    <property type="match status" value="1"/>
</dbReference>
<accession>A0A7W7GSS6</accession>